<accession>A0AAV9XWD0</accession>
<dbReference type="Proteomes" id="UP001311799">
    <property type="component" value="Unassembled WGS sequence"/>
</dbReference>
<evidence type="ECO:0000259" key="8">
    <source>
        <dbReference type="PROSITE" id="PS50011"/>
    </source>
</evidence>
<dbReference type="Gene3D" id="1.10.510.10">
    <property type="entry name" value="Transferase(Phosphotransferase) domain 1"/>
    <property type="match status" value="1"/>
</dbReference>
<dbReference type="GO" id="GO:0005524">
    <property type="term" value="F:ATP binding"/>
    <property type="evidence" value="ECO:0007669"/>
    <property type="project" value="UniProtKB-UniRule"/>
</dbReference>
<dbReference type="PROSITE" id="PS00107">
    <property type="entry name" value="PROTEIN_KINASE_ATP"/>
    <property type="match status" value="1"/>
</dbReference>
<dbReference type="InterPro" id="IPR000719">
    <property type="entry name" value="Prot_kinase_dom"/>
</dbReference>
<name>A0AAV9XWD0_9CRYT</name>
<proteinExistence type="predicted"/>
<dbReference type="GO" id="GO:0004674">
    <property type="term" value="F:protein serine/threonine kinase activity"/>
    <property type="evidence" value="ECO:0007669"/>
    <property type="project" value="UniProtKB-KW"/>
</dbReference>
<evidence type="ECO:0000313" key="9">
    <source>
        <dbReference type="EMBL" id="KAK6589058.1"/>
    </source>
</evidence>
<dbReference type="CDD" id="cd14134">
    <property type="entry name" value="PKc_CLK"/>
    <property type="match status" value="1"/>
</dbReference>
<evidence type="ECO:0000256" key="5">
    <source>
        <dbReference type="ARBA" id="ARBA00022840"/>
    </source>
</evidence>
<evidence type="ECO:0000256" key="3">
    <source>
        <dbReference type="ARBA" id="ARBA00022741"/>
    </source>
</evidence>
<gene>
    <name evidence="9" type="ORF">RS030_243629</name>
</gene>
<dbReference type="InterPro" id="IPR011009">
    <property type="entry name" value="Kinase-like_dom_sf"/>
</dbReference>
<evidence type="ECO:0000256" key="7">
    <source>
        <dbReference type="SAM" id="MobiDB-lite"/>
    </source>
</evidence>
<keyword evidence="4 9" id="KW-0418">Kinase</keyword>
<dbReference type="InterPro" id="IPR017441">
    <property type="entry name" value="Protein_kinase_ATP_BS"/>
</dbReference>
<evidence type="ECO:0000256" key="6">
    <source>
        <dbReference type="PROSITE-ProRule" id="PRU10141"/>
    </source>
</evidence>
<dbReference type="PROSITE" id="PS00108">
    <property type="entry name" value="PROTEIN_KINASE_ST"/>
    <property type="match status" value="1"/>
</dbReference>
<dbReference type="PANTHER" id="PTHR45646">
    <property type="entry name" value="SERINE/THREONINE-PROTEIN KINASE DOA-RELATED"/>
    <property type="match status" value="1"/>
</dbReference>
<dbReference type="SMART" id="SM00220">
    <property type="entry name" value="S_TKc"/>
    <property type="match status" value="1"/>
</dbReference>
<dbReference type="GO" id="GO:0005634">
    <property type="term" value="C:nucleus"/>
    <property type="evidence" value="ECO:0007669"/>
    <property type="project" value="TreeGrafter"/>
</dbReference>
<keyword evidence="5 6" id="KW-0067">ATP-binding</keyword>
<sequence>MDLNNKMKYTDIKNRVNFNSLNNSFVTMQDNSENDHKQRKRRGYHESSGYLDDKDDILLKQRSYDYRKRFNMNETDHEIRTQYIISSEKSIDNNNKNISSCNAVEEINNSVGNDKTYSNYNRAYKDKTTVNNVDPRTSINYYENGYNIKYCRDNNNNRDEYNYYDISHDSYAYSIYHNTTDKKTRHLKGGYYNQHSMDNFKRMRNNDNDTFLCNSNNYTNSEDIDHFSWHIGQYLTQRYRILSIIGEGTFGRVFECEDLKRRRKVAIKVVKNVKRYTEAAKIEAKILRDVNMNDEYGEYSFCVLLYNAFLYNNSNMCLVFEKLGQSLYEFLRGNCSKGFFLADIQNIAEQILLALSFLRKLRLTHTDLKLENILLTNNDYIWVNAPRHPGSLIRRPVRPEIRLIDFGAATYEDDYHGSIINTRQYRAPEVILDIGWDISSDMWGFGCILMELYTGMLLFRTHEHLEHLAMIERTIGPFPSHMLKRAYNSKSGRKYVNKYYSNTSYDVNDEFDNNKNFRNSSNYREDSSSYVLYSLNWPEGCSSNTSLERVSLCRTLENIVDKKHTLLAKFARYVLNIDPISRPTPEMALRHEFFRCKFTEEI</sequence>
<evidence type="ECO:0000256" key="1">
    <source>
        <dbReference type="ARBA" id="ARBA00022527"/>
    </source>
</evidence>
<dbReference type="InterPro" id="IPR008271">
    <property type="entry name" value="Ser/Thr_kinase_AS"/>
</dbReference>
<keyword evidence="1" id="KW-0723">Serine/threonine-protein kinase</keyword>
<protein>
    <submittedName>
        <fullName evidence="9">Serine threonine kinase</fullName>
    </submittedName>
</protein>
<feature type="binding site" evidence="6">
    <location>
        <position position="268"/>
    </location>
    <ligand>
        <name>ATP</name>
        <dbReference type="ChEBI" id="CHEBI:30616"/>
    </ligand>
</feature>
<dbReference type="Gene3D" id="3.30.200.20">
    <property type="entry name" value="Phosphorylase Kinase, domain 1"/>
    <property type="match status" value="1"/>
</dbReference>
<dbReference type="EMBL" id="JAWDEY010000016">
    <property type="protein sequence ID" value="KAK6589058.1"/>
    <property type="molecule type" value="Genomic_DNA"/>
</dbReference>
<feature type="region of interest" description="Disordered" evidence="7">
    <location>
        <begin position="29"/>
        <end position="48"/>
    </location>
</feature>
<keyword evidence="10" id="KW-1185">Reference proteome</keyword>
<organism evidence="9 10">
    <name type="scientific">Cryptosporidium xiaoi</name>
    <dbReference type="NCBI Taxonomy" id="659607"/>
    <lineage>
        <taxon>Eukaryota</taxon>
        <taxon>Sar</taxon>
        <taxon>Alveolata</taxon>
        <taxon>Apicomplexa</taxon>
        <taxon>Conoidasida</taxon>
        <taxon>Coccidia</taxon>
        <taxon>Eucoccidiorida</taxon>
        <taxon>Eimeriorina</taxon>
        <taxon>Cryptosporidiidae</taxon>
        <taxon>Cryptosporidium</taxon>
    </lineage>
</organism>
<dbReference type="InterPro" id="IPR051175">
    <property type="entry name" value="CLK_kinases"/>
</dbReference>
<keyword evidence="2" id="KW-0808">Transferase</keyword>
<dbReference type="PROSITE" id="PS50011">
    <property type="entry name" value="PROTEIN_KINASE_DOM"/>
    <property type="match status" value="1"/>
</dbReference>
<dbReference type="PANTHER" id="PTHR45646:SF11">
    <property type="entry name" value="SERINE_THREONINE-PROTEIN KINASE DOA"/>
    <property type="match status" value="1"/>
</dbReference>
<keyword evidence="3 6" id="KW-0547">Nucleotide-binding</keyword>
<dbReference type="InterPro" id="IPR029033">
    <property type="entry name" value="His_PPase_superfam"/>
</dbReference>
<dbReference type="SUPFAM" id="SSF53254">
    <property type="entry name" value="Phosphoglycerate mutase-like"/>
    <property type="match status" value="1"/>
</dbReference>
<evidence type="ECO:0000256" key="4">
    <source>
        <dbReference type="ARBA" id="ARBA00022777"/>
    </source>
</evidence>
<feature type="domain" description="Protein kinase" evidence="8">
    <location>
        <begin position="239"/>
        <end position="594"/>
    </location>
</feature>
<dbReference type="Pfam" id="PF00069">
    <property type="entry name" value="Pkinase"/>
    <property type="match status" value="1"/>
</dbReference>
<dbReference type="SUPFAM" id="SSF56112">
    <property type="entry name" value="Protein kinase-like (PK-like)"/>
    <property type="match status" value="1"/>
</dbReference>
<dbReference type="AlphaFoldDB" id="A0AAV9XWD0"/>
<comment type="caution">
    <text evidence="9">The sequence shown here is derived from an EMBL/GenBank/DDBJ whole genome shotgun (WGS) entry which is preliminary data.</text>
</comment>
<reference evidence="9 10" key="1">
    <citation type="submission" date="2023-10" db="EMBL/GenBank/DDBJ databases">
        <title>Comparative genomics analysis reveals potential genetic determinants of host preference in Cryptosporidium xiaoi.</title>
        <authorList>
            <person name="Xiao L."/>
            <person name="Li J."/>
        </authorList>
    </citation>
    <scope>NUCLEOTIDE SEQUENCE [LARGE SCALE GENOMIC DNA]</scope>
    <source>
        <strain evidence="9 10">52996</strain>
    </source>
</reference>
<evidence type="ECO:0000256" key="2">
    <source>
        <dbReference type="ARBA" id="ARBA00022679"/>
    </source>
</evidence>
<evidence type="ECO:0000313" key="10">
    <source>
        <dbReference type="Proteomes" id="UP001311799"/>
    </source>
</evidence>